<dbReference type="Proteomes" id="UP001143362">
    <property type="component" value="Unassembled WGS sequence"/>
</dbReference>
<organism evidence="2 3">
    <name type="scientific">Candidatus Litorirhabdus singularis</name>
    <dbReference type="NCBI Taxonomy" id="2518993"/>
    <lineage>
        <taxon>Bacteria</taxon>
        <taxon>Pseudomonadati</taxon>
        <taxon>Pseudomonadota</taxon>
        <taxon>Gammaproteobacteria</taxon>
        <taxon>Cellvibrionales</taxon>
        <taxon>Halieaceae</taxon>
        <taxon>Candidatus Litorirhabdus</taxon>
    </lineage>
</organism>
<evidence type="ECO:0000256" key="1">
    <source>
        <dbReference type="SAM" id="Phobius"/>
    </source>
</evidence>
<evidence type="ECO:0000313" key="3">
    <source>
        <dbReference type="Proteomes" id="UP001143362"/>
    </source>
</evidence>
<keyword evidence="3" id="KW-1185">Reference proteome</keyword>
<name>A0ABT3TEP2_9GAMM</name>
<keyword evidence="1" id="KW-0472">Membrane</keyword>
<feature type="transmembrane region" description="Helical" evidence="1">
    <location>
        <begin position="6"/>
        <end position="27"/>
    </location>
</feature>
<keyword evidence="1" id="KW-1133">Transmembrane helix</keyword>
<dbReference type="RefSeq" id="WP_279243880.1">
    <property type="nucleotide sequence ID" value="NZ_SHNN01000001.1"/>
</dbReference>
<gene>
    <name evidence="2" type="ORF">EYC98_03335</name>
</gene>
<reference evidence="2" key="1">
    <citation type="submission" date="2019-02" db="EMBL/GenBank/DDBJ databases">
        <authorList>
            <person name="Li S.-H."/>
        </authorList>
    </citation>
    <scope>NUCLEOTIDE SEQUENCE</scope>
    <source>
        <strain evidence="2">IMCC14734</strain>
    </source>
</reference>
<evidence type="ECO:0008006" key="4">
    <source>
        <dbReference type="Google" id="ProtNLM"/>
    </source>
</evidence>
<comment type="caution">
    <text evidence="2">The sequence shown here is derived from an EMBL/GenBank/DDBJ whole genome shotgun (WGS) entry which is preliminary data.</text>
</comment>
<evidence type="ECO:0000313" key="2">
    <source>
        <dbReference type="EMBL" id="MCX2979892.1"/>
    </source>
</evidence>
<keyword evidence="1" id="KW-0812">Transmembrane</keyword>
<accession>A0ABT3TEP2</accession>
<dbReference type="EMBL" id="SHNN01000001">
    <property type="protein sequence ID" value="MCX2979892.1"/>
    <property type="molecule type" value="Genomic_DNA"/>
</dbReference>
<proteinExistence type="predicted"/>
<sequence length="161" mass="18173">MKLDTVNKWLILVANIGVLAGIVFLAYELKQNTVATQLEAASNFNTSFADIEMLIAGDADFSGLLIKGRTRAVLTENEEFRLRVFYVNVLRQWQFIHFQFLSDALDEEIWLGQLAYFTMVIGADQGLLEHWKASRNHFSPRFNILVQSMISADDVGLVGDA</sequence>
<protein>
    <recommendedName>
        <fullName evidence="4">DUF4760 domain-containing protein</fullName>
    </recommendedName>
</protein>